<comment type="catalytic activity">
    <reaction evidence="8">
        <text>2-oxoglutarate + O2 + 2 H(+) = ethene + 3 CO2 + H2O</text>
        <dbReference type="Rhea" id="RHEA:31523"/>
        <dbReference type="ChEBI" id="CHEBI:15377"/>
        <dbReference type="ChEBI" id="CHEBI:15378"/>
        <dbReference type="ChEBI" id="CHEBI:15379"/>
        <dbReference type="ChEBI" id="CHEBI:16526"/>
        <dbReference type="ChEBI" id="CHEBI:16810"/>
        <dbReference type="ChEBI" id="CHEBI:18153"/>
        <dbReference type="EC" id="1.13.12.19"/>
    </reaction>
</comment>
<dbReference type="Proteomes" id="UP000023806">
    <property type="component" value="Unassembled WGS sequence"/>
</dbReference>
<comment type="pathway">
    <text evidence="1">Alkene biosynthesis; ethylene biosynthesis via 2-oxoglutarate.</text>
</comment>
<dbReference type="GO" id="GO:0102276">
    <property type="term" value="F:2-oxoglutarate oxygenase/decarboxylase (ethylene-forming) activity"/>
    <property type="evidence" value="ECO:0007669"/>
    <property type="project" value="UniProtKB-EC"/>
</dbReference>
<keyword evidence="10" id="KW-0479">Metal-binding</keyword>
<keyword evidence="10" id="KW-0560">Oxidoreductase</keyword>
<comment type="caution">
    <text evidence="12">The sequence shown here is derived from an EMBL/GenBank/DDBJ whole genome shotgun (WGS) entry which is preliminary data.</text>
</comment>
<dbReference type="SUPFAM" id="SSF51197">
    <property type="entry name" value="Clavaminate synthase-like"/>
    <property type="match status" value="1"/>
</dbReference>
<evidence type="ECO:0000313" key="13">
    <source>
        <dbReference type="Proteomes" id="UP000023806"/>
    </source>
</evidence>
<evidence type="ECO:0000256" key="6">
    <source>
        <dbReference type="ARBA" id="ARBA00031011"/>
    </source>
</evidence>
<dbReference type="AlphaFoldDB" id="A0AAD3AUY5"/>
<feature type="domain" description="Fe2OG dioxygenase" evidence="11">
    <location>
        <begin position="148"/>
        <end position="256"/>
    </location>
</feature>
<evidence type="ECO:0000256" key="2">
    <source>
        <dbReference type="ARBA" id="ARBA00012293"/>
    </source>
</evidence>
<name>A0AAD3AUY5_FRATT</name>
<dbReference type="Gene3D" id="2.60.120.330">
    <property type="entry name" value="B-lactam Antibiotic, Isopenicillin N Synthase, Chain"/>
    <property type="match status" value="1"/>
</dbReference>
<dbReference type="PANTHER" id="PTHR47990">
    <property type="entry name" value="2-OXOGLUTARATE (2OG) AND FE(II)-DEPENDENT OXYGENASE SUPERFAMILY PROTEIN-RELATED"/>
    <property type="match status" value="1"/>
</dbReference>
<dbReference type="EC" id="1.13.12.19" evidence="3"/>
<protein>
    <recommendedName>
        <fullName evidence="4">2-oxoglutarate-dependent ethylene/succinate-forming enzyme</fullName>
        <ecNumber evidence="3">1.13.12.19</ecNumber>
        <ecNumber evidence="2">1.14.20.7</ecNumber>
    </recommendedName>
    <alternativeName>
        <fullName evidence="6">2-oxoglutarate dioxygenase (ethylene-forming)</fullName>
    </alternativeName>
    <alternativeName>
        <fullName evidence="7">2-oxoglutarate/L-arginine monooxygenase/decarboxylase (succinate-forming)</fullName>
    </alternativeName>
</protein>
<keyword evidence="10" id="KW-0408">Iron</keyword>
<evidence type="ECO:0000256" key="7">
    <source>
        <dbReference type="ARBA" id="ARBA00031282"/>
    </source>
</evidence>
<evidence type="ECO:0000256" key="8">
    <source>
        <dbReference type="ARBA" id="ARBA00047725"/>
    </source>
</evidence>
<reference evidence="12 13" key="1">
    <citation type="submission" date="2014-03" db="EMBL/GenBank/DDBJ databases">
        <title>The Genome Sequence of Francisella tularensis subsp. tularensis str. SCHU S4 substr. FSC043.</title>
        <authorList>
            <consortium name="The Broad Institute Genomics Platform"/>
            <consortium name="The Broad Institute Genome Sequencing Center for Infectious Disease"/>
            <person name="Chapman S.B."/>
            <person name="Guina T."/>
            <person name="Gelhaus C."/>
            <person name="Comer J."/>
            <person name="Sellati T."/>
            <person name="Sjostedt A."/>
            <person name="Young S.K."/>
            <person name="Zeng Q."/>
            <person name="Gargeya S."/>
            <person name="Abouelleil A."/>
            <person name="Alvarado L."/>
            <person name="Chapman S.B."/>
            <person name="Gainer-Dewar J."/>
            <person name="Goldberg J."/>
            <person name="Griggs A."/>
            <person name="Gujja S."/>
            <person name="Hansen M."/>
            <person name="Howarth C."/>
            <person name="Imamovic A."/>
            <person name="Larimer J."/>
            <person name="Murphy C."/>
            <person name="Naylor J."/>
            <person name="Pearson M."/>
            <person name="Poon T.W."/>
            <person name="Priest M."/>
            <person name="Roberts A."/>
            <person name="Saif S."/>
            <person name="Shea T."/>
            <person name="Sykes S."/>
            <person name="Wortman J."/>
            <person name="Nusbaum C."/>
            <person name="Birren B."/>
        </authorList>
    </citation>
    <scope>NUCLEOTIDE SEQUENCE [LARGE SCALE GENOMIC DNA]</scope>
    <source>
        <strain evidence="12 13">Schu S4</strain>
    </source>
</reference>
<sequence length="283" mass="32519">MVMNILSVDYYADDAAELFTRSLKETGFAVLRTHPIDWNLIQTVYKEWQEFLKSGAADKYIFDVENQDGYFPIDVSEVAKGETVKDIKHFYHLYFPNGRYPTEVSSAAREMFEKMIRLGETLLQWIDDYMDPAVASKLPQRLRDTASYENTLLRILHYPAIQGDEEPGAVRAAAHEDINLITLLPIASSPGLQVLSPFNNQWYDVPCDSESIIVNIGDMLQEMTNGEYIATKHRVVKPQDEKENLDRISTPCFIHPKSDVYLSDKYPRAEIFLNERLKELGLK</sequence>
<dbReference type="GO" id="GO:0046872">
    <property type="term" value="F:metal ion binding"/>
    <property type="evidence" value="ECO:0007669"/>
    <property type="project" value="UniProtKB-KW"/>
</dbReference>
<evidence type="ECO:0000256" key="5">
    <source>
        <dbReference type="ARBA" id="ARBA00022666"/>
    </source>
</evidence>
<dbReference type="EMBL" id="JIDS01000001">
    <property type="protein sequence ID" value="EZK42052.1"/>
    <property type="molecule type" value="Genomic_DNA"/>
</dbReference>
<evidence type="ECO:0000256" key="4">
    <source>
        <dbReference type="ARBA" id="ARBA00019045"/>
    </source>
</evidence>
<evidence type="ECO:0000256" key="1">
    <source>
        <dbReference type="ARBA" id="ARBA00004767"/>
    </source>
</evidence>
<dbReference type="InterPro" id="IPR050231">
    <property type="entry name" value="Iron_ascorbate_oxido_reductase"/>
</dbReference>
<comment type="catalytic activity">
    <reaction evidence="9">
        <text>L-arginine + 2-oxoglutarate + O2 = guanidine + L-glutamate 5-semialdehyde + succinate + CO2</text>
        <dbReference type="Rhea" id="RHEA:31535"/>
        <dbReference type="ChEBI" id="CHEBI:15379"/>
        <dbReference type="ChEBI" id="CHEBI:16526"/>
        <dbReference type="ChEBI" id="CHEBI:16810"/>
        <dbReference type="ChEBI" id="CHEBI:30031"/>
        <dbReference type="ChEBI" id="CHEBI:30087"/>
        <dbReference type="ChEBI" id="CHEBI:32682"/>
        <dbReference type="ChEBI" id="CHEBI:58066"/>
        <dbReference type="EC" id="1.14.20.7"/>
    </reaction>
</comment>
<evidence type="ECO:0000256" key="9">
    <source>
        <dbReference type="ARBA" id="ARBA00049359"/>
    </source>
</evidence>
<accession>A0AAD3AUY5</accession>
<comment type="similarity">
    <text evidence="10">Belongs to the iron/ascorbate-dependent oxidoreductase family.</text>
</comment>
<dbReference type="InterPro" id="IPR044861">
    <property type="entry name" value="IPNS-like_FE2OG_OXY"/>
</dbReference>
<proteinExistence type="inferred from homology"/>
<dbReference type="InterPro" id="IPR005123">
    <property type="entry name" value="Oxoglu/Fe-dep_dioxygenase_dom"/>
</dbReference>
<gene>
    <name evidence="12" type="ORF">P250_02240</name>
</gene>
<evidence type="ECO:0000256" key="3">
    <source>
        <dbReference type="ARBA" id="ARBA00012531"/>
    </source>
</evidence>
<evidence type="ECO:0000256" key="10">
    <source>
        <dbReference type="RuleBase" id="RU003682"/>
    </source>
</evidence>
<keyword evidence="5" id="KW-0266">Ethylene biosynthesis</keyword>
<evidence type="ECO:0000313" key="12">
    <source>
        <dbReference type="EMBL" id="EZK42052.1"/>
    </source>
</evidence>
<dbReference type="PROSITE" id="PS51471">
    <property type="entry name" value="FE2OG_OXY"/>
    <property type="match status" value="1"/>
</dbReference>
<dbReference type="EC" id="1.14.20.7" evidence="2"/>
<dbReference type="Pfam" id="PF03171">
    <property type="entry name" value="2OG-FeII_Oxy"/>
    <property type="match status" value="1"/>
</dbReference>
<dbReference type="GO" id="GO:0009693">
    <property type="term" value="P:ethylene biosynthetic process"/>
    <property type="evidence" value="ECO:0007669"/>
    <property type="project" value="UniProtKB-KW"/>
</dbReference>
<evidence type="ECO:0000259" key="11">
    <source>
        <dbReference type="PROSITE" id="PS51471"/>
    </source>
</evidence>
<organism evidence="12 13">
    <name type="scientific">Francisella tularensis subsp. tularensis str. SCHU S4 substr. FSC237</name>
    <dbReference type="NCBI Taxonomy" id="1341660"/>
    <lineage>
        <taxon>Bacteria</taxon>
        <taxon>Pseudomonadati</taxon>
        <taxon>Pseudomonadota</taxon>
        <taxon>Gammaproteobacteria</taxon>
        <taxon>Thiotrichales</taxon>
        <taxon>Francisellaceae</taxon>
        <taxon>Francisella</taxon>
    </lineage>
</organism>
<dbReference type="InterPro" id="IPR027443">
    <property type="entry name" value="IPNS-like_sf"/>
</dbReference>